<accession>X1ELI7</accession>
<reference evidence="1" key="1">
    <citation type="journal article" date="2014" name="Front. Microbiol.">
        <title>High frequency of phylogenetically diverse reductive dehalogenase-homologous genes in deep subseafloor sedimentary metagenomes.</title>
        <authorList>
            <person name="Kawai M."/>
            <person name="Futagami T."/>
            <person name="Toyoda A."/>
            <person name="Takaki Y."/>
            <person name="Nishi S."/>
            <person name="Hori S."/>
            <person name="Arai W."/>
            <person name="Tsubouchi T."/>
            <person name="Morono Y."/>
            <person name="Uchiyama I."/>
            <person name="Ito T."/>
            <person name="Fujiyama A."/>
            <person name="Inagaki F."/>
            <person name="Takami H."/>
        </authorList>
    </citation>
    <scope>NUCLEOTIDE SEQUENCE</scope>
    <source>
        <strain evidence="1">Expedition CK06-06</strain>
    </source>
</reference>
<evidence type="ECO:0000313" key="1">
    <source>
        <dbReference type="EMBL" id="GAH21220.1"/>
    </source>
</evidence>
<sequence>MAFAIITEKYPEGAVKTLRTTVFPPPAELEEQARRVDAYLDKYVSQIEQKLIKMKLLAESLPRAGQAKGSAQLWYELGNELMKLCRKFNVINSRERRWLWEAIENLYATDRIKRARRGRTRNHFEYCHRLAHFPKDLVLALNWSEWSTFFDSLTVREEPRVDKWLCLKAKESWKINRLFFRRFTENLNKRIRYKDTSVLSDKELFQLYDEVWSKTKRNIPAKKSH</sequence>
<comment type="caution">
    <text evidence="1">The sequence shown here is derived from an EMBL/GenBank/DDBJ whole genome shotgun (WGS) entry which is preliminary data.</text>
</comment>
<protein>
    <submittedName>
        <fullName evidence="1">Uncharacterized protein</fullName>
    </submittedName>
</protein>
<name>X1ELI7_9ZZZZ</name>
<dbReference type="EMBL" id="BARU01003180">
    <property type="protein sequence ID" value="GAH21220.1"/>
    <property type="molecule type" value="Genomic_DNA"/>
</dbReference>
<gene>
    <name evidence="1" type="ORF">S03H2_07031</name>
</gene>
<dbReference type="AlphaFoldDB" id="X1ELI7"/>
<organism evidence="1">
    <name type="scientific">marine sediment metagenome</name>
    <dbReference type="NCBI Taxonomy" id="412755"/>
    <lineage>
        <taxon>unclassified sequences</taxon>
        <taxon>metagenomes</taxon>
        <taxon>ecological metagenomes</taxon>
    </lineage>
</organism>
<proteinExistence type="predicted"/>